<feature type="domain" description="SET" evidence="2">
    <location>
        <begin position="106"/>
        <end position="216"/>
    </location>
</feature>
<organism evidence="3 4">
    <name type="scientific">Cytospora mali</name>
    <name type="common">Apple Valsa canker fungus</name>
    <name type="synonym">Valsa mali</name>
    <dbReference type="NCBI Taxonomy" id="578113"/>
    <lineage>
        <taxon>Eukaryota</taxon>
        <taxon>Fungi</taxon>
        <taxon>Dikarya</taxon>
        <taxon>Ascomycota</taxon>
        <taxon>Pezizomycotina</taxon>
        <taxon>Sordariomycetes</taxon>
        <taxon>Sordariomycetidae</taxon>
        <taxon>Diaporthales</taxon>
        <taxon>Cytosporaceae</taxon>
        <taxon>Cytospora</taxon>
    </lineage>
</organism>
<dbReference type="InterPro" id="IPR046341">
    <property type="entry name" value="SET_dom_sf"/>
</dbReference>
<dbReference type="GO" id="GO:0000785">
    <property type="term" value="C:chromatin"/>
    <property type="evidence" value="ECO:0007669"/>
    <property type="project" value="TreeGrafter"/>
</dbReference>
<feature type="region of interest" description="Disordered" evidence="1">
    <location>
        <begin position="55"/>
        <end position="77"/>
    </location>
</feature>
<keyword evidence="4" id="KW-1185">Reference proteome</keyword>
<dbReference type="SMR" id="A0A194VHC4"/>
<feature type="region of interest" description="Disordered" evidence="1">
    <location>
        <begin position="1"/>
        <end position="39"/>
    </location>
</feature>
<evidence type="ECO:0000313" key="3">
    <source>
        <dbReference type="EMBL" id="KUI63539.1"/>
    </source>
</evidence>
<protein>
    <submittedName>
        <fullName evidence="3">Histone-lysine N-methyltransferase EHMT2</fullName>
    </submittedName>
</protein>
<evidence type="ECO:0000313" key="4">
    <source>
        <dbReference type="Proteomes" id="UP000078559"/>
    </source>
</evidence>
<sequence>MENGKSFTSVNSNDRTKKVISGRASKPKPKRITTHRYDPKDWERTTNCVKGIYTRAEGDEPITSSGRPRRSRRRGQEPEIAVEDLLKTGVPRCLRDFRGRDAHARGLVEIRDSGNASIGYGVFVRPMAAISNGQILGEYIGELLPANDDRKSDYRFDINLFVAIDSQMYGNWTRFMNHHCDFNVDSIRTQVGGRAAIVFRANKDIGPNEEVLIYYGERYFNEARMQCHCSVSKKPHQPRQVGK</sequence>
<dbReference type="Gene3D" id="2.170.270.10">
    <property type="entry name" value="SET domain"/>
    <property type="match status" value="1"/>
</dbReference>
<dbReference type="OrthoDB" id="308383at2759"/>
<feature type="compositionally biased region" description="Basic residues" evidence="1">
    <location>
        <begin position="25"/>
        <end position="34"/>
    </location>
</feature>
<evidence type="ECO:0000256" key="1">
    <source>
        <dbReference type="SAM" id="MobiDB-lite"/>
    </source>
</evidence>
<dbReference type="SUPFAM" id="SSF82199">
    <property type="entry name" value="SET domain"/>
    <property type="match status" value="1"/>
</dbReference>
<dbReference type="PROSITE" id="PS50280">
    <property type="entry name" value="SET"/>
    <property type="match status" value="1"/>
</dbReference>
<name>A0A194VHC4_CYTMA</name>
<gene>
    <name evidence="3" type="ORF">VM1G_10196</name>
</gene>
<feature type="compositionally biased region" description="Polar residues" evidence="1">
    <location>
        <begin position="1"/>
        <end position="13"/>
    </location>
</feature>
<dbReference type="GO" id="GO:0000122">
    <property type="term" value="P:negative regulation of transcription by RNA polymerase II"/>
    <property type="evidence" value="ECO:0007669"/>
    <property type="project" value="TreeGrafter"/>
</dbReference>
<dbReference type="InterPro" id="IPR043550">
    <property type="entry name" value="EHMT1/EHMT2"/>
</dbReference>
<dbReference type="GO" id="GO:0046974">
    <property type="term" value="F:histone H3K9 methyltransferase activity"/>
    <property type="evidence" value="ECO:0007669"/>
    <property type="project" value="TreeGrafter"/>
</dbReference>
<reference evidence="3" key="1">
    <citation type="submission" date="2014-12" db="EMBL/GenBank/DDBJ databases">
        <title>Genome Sequence of Valsa Canker Pathogens Uncovers a Specific Adaption of Colonization on Woody Bark.</title>
        <authorList>
            <person name="Yin Z."/>
            <person name="Liu H."/>
            <person name="Gao X."/>
            <person name="Li Z."/>
            <person name="Song N."/>
            <person name="Ke X."/>
            <person name="Dai Q."/>
            <person name="Wu Y."/>
            <person name="Sun Y."/>
            <person name="Xu J.-R."/>
            <person name="Kang Z.K."/>
            <person name="Wang L."/>
            <person name="Huang L."/>
        </authorList>
    </citation>
    <scope>NUCLEOTIDE SEQUENCE [LARGE SCALE GENOMIC DNA]</scope>
    <source>
        <strain evidence="3">03-8</strain>
    </source>
</reference>
<dbReference type="PANTHER" id="PTHR46307">
    <property type="entry name" value="G9A, ISOFORM B"/>
    <property type="match status" value="1"/>
</dbReference>
<dbReference type="GO" id="GO:0005634">
    <property type="term" value="C:nucleus"/>
    <property type="evidence" value="ECO:0007669"/>
    <property type="project" value="TreeGrafter"/>
</dbReference>
<proteinExistence type="predicted"/>
<dbReference type="PANTHER" id="PTHR46307:SF4">
    <property type="entry name" value="G9A, ISOFORM B"/>
    <property type="match status" value="1"/>
</dbReference>
<dbReference type="AlphaFoldDB" id="A0A194VHC4"/>
<dbReference type="SMART" id="SM00317">
    <property type="entry name" value="SET"/>
    <property type="match status" value="1"/>
</dbReference>
<evidence type="ECO:0000259" key="2">
    <source>
        <dbReference type="PROSITE" id="PS50280"/>
    </source>
</evidence>
<dbReference type="Proteomes" id="UP000078559">
    <property type="component" value="Unassembled WGS sequence"/>
</dbReference>
<accession>A0A194VHC4</accession>
<dbReference type="EMBL" id="KN796113">
    <property type="protein sequence ID" value="KUI63539.1"/>
    <property type="molecule type" value="Genomic_DNA"/>
</dbReference>
<dbReference type="InterPro" id="IPR001214">
    <property type="entry name" value="SET_dom"/>
</dbReference>
<dbReference type="Pfam" id="PF00856">
    <property type="entry name" value="SET"/>
    <property type="match status" value="1"/>
</dbReference>